<keyword evidence="5" id="KW-1185">Reference proteome</keyword>
<dbReference type="Gene3D" id="3.40.50.2300">
    <property type="match status" value="1"/>
</dbReference>
<dbReference type="PANTHER" id="PTHR44591">
    <property type="entry name" value="STRESS RESPONSE REGULATOR PROTEIN 1"/>
    <property type="match status" value="1"/>
</dbReference>
<dbReference type="CDD" id="cd17546">
    <property type="entry name" value="REC_hyHK_CKI1_RcsC-like"/>
    <property type="match status" value="1"/>
</dbReference>
<dbReference type="Proteomes" id="UP001292084">
    <property type="component" value="Unassembled WGS sequence"/>
</dbReference>
<reference evidence="4 5" key="1">
    <citation type="submission" date="2023-12" db="EMBL/GenBank/DDBJ databases">
        <title>Jeotgalibacillus haloalkaliphilus sp. nov., a novel salt-tolerant bacteria, isolated from the estuary of the Fenhe River into the Yellow River.</title>
        <authorList>
            <person name="Li Y."/>
        </authorList>
    </citation>
    <scope>NUCLEOTIDE SEQUENCE [LARGE SCALE GENOMIC DNA]</scope>
    <source>
        <strain evidence="4 5">HH7-29</strain>
    </source>
</reference>
<dbReference type="EMBL" id="JAXQNN010000001">
    <property type="protein sequence ID" value="MDZ5711338.1"/>
    <property type="molecule type" value="Genomic_DNA"/>
</dbReference>
<feature type="modified residue" description="4-aspartylphosphate" evidence="2">
    <location>
        <position position="51"/>
    </location>
</feature>
<sequence>MKVLVADDEKFSRLLVKETLECLNVELVFAEDGTSALEKLSSEKFHICILDNIMPGITGIELINKLEGEYLPEHIIMLTARVQKEDQLAAEACGVGHYVSKPYSPNKLYQLIQELMSINSSTT</sequence>
<dbReference type="RefSeq" id="WP_322420346.1">
    <property type="nucleotide sequence ID" value="NZ_JAXQNN010000001.1"/>
</dbReference>
<dbReference type="SUPFAM" id="SSF52172">
    <property type="entry name" value="CheY-like"/>
    <property type="match status" value="1"/>
</dbReference>
<evidence type="ECO:0000313" key="5">
    <source>
        <dbReference type="Proteomes" id="UP001292084"/>
    </source>
</evidence>
<accession>A0ABU5KJB7</accession>
<dbReference type="SMART" id="SM00448">
    <property type="entry name" value="REC"/>
    <property type="match status" value="1"/>
</dbReference>
<evidence type="ECO:0000256" key="2">
    <source>
        <dbReference type="PROSITE-ProRule" id="PRU00169"/>
    </source>
</evidence>
<dbReference type="InterPro" id="IPR001789">
    <property type="entry name" value="Sig_transdc_resp-reg_receiver"/>
</dbReference>
<dbReference type="Pfam" id="PF00072">
    <property type="entry name" value="Response_reg"/>
    <property type="match status" value="1"/>
</dbReference>
<dbReference type="PROSITE" id="PS50110">
    <property type="entry name" value="RESPONSE_REGULATORY"/>
    <property type="match status" value="1"/>
</dbReference>
<feature type="domain" description="Response regulatory" evidence="3">
    <location>
        <begin position="2"/>
        <end position="116"/>
    </location>
</feature>
<evidence type="ECO:0000256" key="1">
    <source>
        <dbReference type="ARBA" id="ARBA00022553"/>
    </source>
</evidence>
<keyword evidence="1 2" id="KW-0597">Phosphoprotein</keyword>
<dbReference type="PANTHER" id="PTHR44591:SF3">
    <property type="entry name" value="RESPONSE REGULATORY DOMAIN-CONTAINING PROTEIN"/>
    <property type="match status" value="1"/>
</dbReference>
<evidence type="ECO:0000259" key="3">
    <source>
        <dbReference type="PROSITE" id="PS50110"/>
    </source>
</evidence>
<protein>
    <submittedName>
        <fullName evidence="4">Response regulator</fullName>
    </submittedName>
</protein>
<comment type="caution">
    <text evidence="4">The sequence shown here is derived from an EMBL/GenBank/DDBJ whole genome shotgun (WGS) entry which is preliminary data.</text>
</comment>
<dbReference type="InterPro" id="IPR011006">
    <property type="entry name" value="CheY-like_superfamily"/>
</dbReference>
<organism evidence="4 5">
    <name type="scientific">Jeotgalibacillus haloalkalitolerans</name>
    <dbReference type="NCBI Taxonomy" id="3104292"/>
    <lineage>
        <taxon>Bacteria</taxon>
        <taxon>Bacillati</taxon>
        <taxon>Bacillota</taxon>
        <taxon>Bacilli</taxon>
        <taxon>Bacillales</taxon>
        <taxon>Caryophanaceae</taxon>
        <taxon>Jeotgalibacillus</taxon>
    </lineage>
</organism>
<name>A0ABU5KJB7_9BACL</name>
<proteinExistence type="predicted"/>
<dbReference type="InterPro" id="IPR050595">
    <property type="entry name" value="Bact_response_regulator"/>
</dbReference>
<gene>
    <name evidence="4" type="ORF">UFB30_03840</name>
</gene>
<evidence type="ECO:0000313" key="4">
    <source>
        <dbReference type="EMBL" id="MDZ5711338.1"/>
    </source>
</evidence>